<accession>A0AAE0H4P9</accession>
<dbReference type="EMBL" id="LGRX02000025">
    <property type="protein sequence ID" value="KAK3289811.1"/>
    <property type="molecule type" value="Genomic_DNA"/>
</dbReference>
<organism evidence="1 2">
    <name type="scientific">Cymbomonas tetramitiformis</name>
    <dbReference type="NCBI Taxonomy" id="36881"/>
    <lineage>
        <taxon>Eukaryota</taxon>
        <taxon>Viridiplantae</taxon>
        <taxon>Chlorophyta</taxon>
        <taxon>Pyramimonadophyceae</taxon>
        <taxon>Pyramimonadales</taxon>
        <taxon>Pyramimonadaceae</taxon>
        <taxon>Cymbomonas</taxon>
    </lineage>
</organism>
<name>A0AAE0H4P9_9CHLO</name>
<reference evidence="1 2" key="1">
    <citation type="journal article" date="2015" name="Genome Biol. Evol.">
        <title>Comparative Genomics of a Bacterivorous Green Alga Reveals Evolutionary Causalities and Consequences of Phago-Mixotrophic Mode of Nutrition.</title>
        <authorList>
            <person name="Burns J.A."/>
            <person name="Paasch A."/>
            <person name="Narechania A."/>
            <person name="Kim E."/>
        </authorList>
    </citation>
    <scope>NUCLEOTIDE SEQUENCE [LARGE SCALE GENOMIC DNA]</scope>
    <source>
        <strain evidence="1 2">PLY_AMNH</strain>
    </source>
</reference>
<protein>
    <submittedName>
        <fullName evidence="1">Uncharacterized protein</fullName>
    </submittedName>
</protein>
<comment type="caution">
    <text evidence="1">The sequence shown here is derived from an EMBL/GenBank/DDBJ whole genome shotgun (WGS) entry which is preliminary data.</text>
</comment>
<evidence type="ECO:0000313" key="1">
    <source>
        <dbReference type="EMBL" id="KAK3289811.1"/>
    </source>
</evidence>
<gene>
    <name evidence="1" type="ORF">CYMTET_2742</name>
</gene>
<dbReference type="AlphaFoldDB" id="A0AAE0H4P9"/>
<dbReference type="Proteomes" id="UP001190700">
    <property type="component" value="Unassembled WGS sequence"/>
</dbReference>
<keyword evidence="2" id="KW-1185">Reference proteome</keyword>
<proteinExistence type="predicted"/>
<evidence type="ECO:0000313" key="2">
    <source>
        <dbReference type="Proteomes" id="UP001190700"/>
    </source>
</evidence>
<sequence length="175" mass="20531">MHFKELVQETEFLKALCDLRAWCESVDTVAANGREVMLTDEGYIKYVKVHQRLDSIIISHDHDITKHKDPTDLVPERTVEQYGLKHYLYAFECLLRDPKVDEVALRACYDYVMRILCECAKEKSVVSNRTFTVAYYWFRVYDQVCEPRSAQIDVERCKHVVCGGPLRGTQPLMWF</sequence>